<organism evidence="2 3">
    <name type="scientific">Colocasia esculenta</name>
    <name type="common">Wild taro</name>
    <name type="synonym">Arum esculentum</name>
    <dbReference type="NCBI Taxonomy" id="4460"/>
    <lineage>
        <taxon>Eukaryota</taxon>
        <taxon>Viridiplantae</taxon>
        <taxon>Streptophyta</taxon>
        <taxon>Embryophyta</taxon>
        <taxon>Tracheophyta</taxon>
        <taxon>Spermatophyta</taxon>
        <taxon>Magnoliopsida</taxon>
        <taxon>Liliopsida</taxon>
        <taxon>Araceae</taxon>
        <taxon>Aroideae</taxon>
        <taxon>Colocasieae</taxon>
        <taxon>Colocasia</taxon>
    </lineage>
</organism>
<evidence type="ECO:0000256" key="1">
    <source>
        <dbReference type="SAM" id="MobiDB-lite"/>
    </source>
</evidence>
<dbReference type="AlphaFoldDB" id="A0A843WL73"/>
<proteinExistence type="predicted"/>
<reference evidence="2" key="1">
    <citation type="submission" date="2017-07" db="EMBL/GenBank/DDBJ databases">
        <title>Taro Niue Genome Assembly and Annotation.</title>
        <authorList>
            <person name="Atibalentja N."/>
            <person name="Keating K."/>
            <person name="Fields C.J."/>
        </authorList>
    </citation>
    <scope>NUCLEOTIDE SEQUENCE</scope>
    <source>
        <strain evidence="2">Niue_2</strain>
        <tissue evidence="2">Leaf</tissue>
    </source>
</reference>
<sequence length="73" mass="8381">MTTARGMKATVTLSRPERDRMGVAFTHQKATYRAVVIWCCDHRHTHQRASPSYHAPQIQKLKGEGSMENNVNW</sequence>
<gene>
    <name evidence="2" type="ORF">Taro_039102</name>
</gene>
<name>A0A843WL73_COLES</name>
<evidence type="ECO:0000313" key="3">
    <source>
        <dbReference type="Proteomes" id="UP000652761"/>
    </source>
</evidence>
<accession>A0A843WL73</accession>
<feature type="region of interest" description="Disordered" evidence="1">
    <location>
        <begin position="48"/>
        <end position="73"/>
    </location>
</feature>
<dbReference type="Proteomes" id="UP000652761">
    <property type="component" value="Unassembled WGS sequence"/>
</dbReference>
<comment type="caution">
    <text evidence="2">The sequence shown here is derived from an EMBL/GenBank/DDBJ whole genome shotgun (WGS) entry which is preliminary data.</text>
</comment>
<keyword evidence="3" id="KW-1185">Reference proteome</keyword>
<protein>
    <submittedName>
        <fullName evidence="2">Uncharacterized protein</fullName>
    </submittedName>
</protein>
<dbReference type="EMBL" id="NMUH01003592">
    <property type="protein sequence ID" value="MQM06281.1"/>
    <property type="molecule type" value="Genomic_DNA"/>
</dbReference>
<evidence type="ECO:0000313" key="2">
    <source>
        <dbReference type="EMBL" id="MQM06281.1"/>
    </source>
</evidence>